<dbReference type="GO" id="GO:0008887">
    <property type="term" value="F:glycerate kinase activity"/>
    <property type="evidence" value="ECO:0007669"/>
    <property type="project" value="UniProtKB-UniRule"/>
</dbReference>
<name>A0A2U3D705_SULT2</name>
<dbReference type="RefSeq" id="WP_109431202.1">
    <property type="nucleotide sequence ID" value="NZ_MPDK01000020.1"/>
</dbReference>
<evidence type="ECO:0000256" key="3">
    <source>
        <dbReference type="ARBA" id="ARBA00022777"/>
    </source>
</evidence>
<dbReference type="SUPFAM" id="SSF110738">
    <property type="entry name" value="Glycerate kinase I"/>
    <property type="match status" value="1"/>
</dbReference>
<organism evidence="5 6">
    <name type="scientific">Sulfoacidibacillus thermotolerans</name>
    <name type="common">Acidibacillus sulfuroxidans</name>
    <dbReference type="NCBI Taxonomy" id="1765684"/>
    <lineage>
        <taxon>Bacteria</taxon>
        <taxon>Bacillati</taxon>
        <taxon>Bacillota</taxon>
        <taxon>Bacilli</taxon>
        <taxon>Bacillales</taxon>
        <taxon>Alicyclobacillaceae</taxon>
        <taxon>Sulfoacidibacillus</taxon>
    </lineage>
</organism>
<dbReference type="PANTHER" id="PTHR21599:SF0">
    <property type="entry name" value="GLYCERATE KINASE"/>
    <property type="match status" value="1"/>
</dbReference>
<evidence type="ECO:0000313" key="6">
    <source>
        <dbReference type="Proteomes" id="UP000245380"/>
    </source>
</evidence>
<dbReference type="Proteomes" id="UP000245380">
    <property type="component" value="Unassembled WGS sequence"/>
</dbReference>
<dbReference type="EMBL" id="MPDK01000020">
    <property type="protein sequence ID" value="PWI57033.1"/>
    <property type="molecule type" value="Genomic_DNA"/>
</dbReference>
<evidence type="ECO:0000313" key="5">
    <source>
        <dbReference type="EMBL" id="PWI57033.1"/>
    </source>
</evidence>
<keyword evidence="2 4" id="KW-0808">Transferase</keyword>
<dbReference type="GO" id="GO:0031388">
    <property type="term" value="P:organic acid phosphorylation"/>
    <property type="evidence" value="ECO:0007669"/>
    <property type="project" value="UniProtKB-UniRule"/>
</dbReference>
<dbReference type="PIRSF" id="PIRSF006078">
    <property type="entry name" value="GlxK"/>
    <property type="match status" value="1"/>
</dbReference>
<dbReference type="AlphaFoldDB" id="A0A2U3D705"/>
<keyword evidence="3 4" id="KW-0418">Kinase</keyword>
<dbReference type="InterPro" id="IPR004381">
    <property type="entry name" value="Glycerate_kinase"/>
</dbReference>
<keyword evidence="6" id="KW-1185">Reference proteome</keyword>
<dbReference type="OrthoDB" id="9774290at2"/>
<evidence type="ECO:0008006" key="7">
    <source>
        <dbReference type="Google" id="ProtNLM"/>
    </source>
</evidence>
<dbReference type="InterPro" id="IPR018197">
    <property type="entry name" value="Glycerate_kinase_RE-like"/>
</dbReference>
<evidence type="ECO:0000256" key="4">
    <source>
        <dbReference type="PIRNR" id="PIRNR006078"/>
    </source>
</evidence>
<dbReference type="Pfam" id="PF02595">
    <property type="entry name" value="Gly_kinase"/>
    <property type="match status" value="1"/>
</dbReference>
<proteinExistence type="inferred from homology"/>
<dbReference type="PANTHER" id="PTHR21599">
    <property type="entry name" value="GLYCERATE KINASE"/>
    <property type="match status" value="1"/>
</dbReference>
<dbReference type="InterPro" id="IPR036129">
    <property type="entry name" value="Glycerate_kinase_sf"/>
</dbReference>
<dbReference type="NCBIfam" id="TIGR00045">
    <property type="entry name" value="glycerate kinase"/>
    <property type="match status" value="1"/>
</dbReference>
<sequence length="383" mass="40191">MRILIAPDSFKGSLPARAVAQHMENGIKKVAPHSTIKLLPLADGGEGTLDCLLQAKGGYKVSVPVHDPLGRNILAQYGVLPDGTAVIEAAAAIGYHLMVNTQQDVRKANSVGVGELIKHALEAGHTSLMIGLGGSGTNDGGVGMLHALGIRLLNAAGEELPLVPLACQQLERIDDTELHPQIRLANIRVVADVTNPLCGPSGATAIYGPQKGIAHQWINLFDQALAKFAEVVEKQFGVHVASLPGAGAAGGLGAALVGVLGAKIYRGIEQMLDWLDFDMHATRADLIFTGEGKTDSQTLHGKAVFGVAQRARRVDTPVICISGSIDMTASQIDQLGVTGLLSIVPGPMSLEQAFHDAAFHVERTSQTAMQIFLANSLSKGEKD</sequence>
<dbReference type="Gene3D" id="3.40.50.10350">
    <property type="entry name" value="Glycerate kinase, domain 1"/>
    <property type="match status" value="1"/>
</dbReference>
<evidence type="ECO:0000256" key="2">
    <source>
        <dbReference type="ARBA" id="ARBA00022679"/>
    </source>
</evidence>
<accession>A0A2U3D705</accession>
<dbReference type="Gene3D" id="3.90.1510.10">
    <property type="entry name" value="Glycerate kinase, domain 2"/>
    <property type="match status" value="1"/>
</dbReference>
<protein>
    <recommendedName>
        <fullName evidence="7">Glycerate kinase</fullName>
    </recommendedName>
</protein>
<gene>
    <name evidence="5" type="ORF">BM613_10755</name>
</gene>
<dbReference type="InterPro" id="IPR018193">
    <property type="entry name" value="Glyc_kinase_flavodox-like_fold"/>
</dbReference>
<reference evidence="5 6" key="1">
    <citation type="submission" date="2016-11" db="EMBL/GenBank/DDBJ databases">
        <title>Comparative genomics of Acidibacillus ferroxidans species.</title>
        <authorList>
            <person name="Oliveira G."/>
            <person name="Nunes G."/>
            <person name="Oliveira R."/>
            <person name="Araujo F."/>
            <person name="Salim A."/>
            <person name="Scholte L."/>
            <person name="Morais D."/>
            <person name="Nancucheo I."/>
            <person name="Johnson D.B."/>
            <person name="Grail B."/>
            <person name="Bittencourt J."/>
            <person name="Valadares R."/>
        </authorList>
    </citation>
    <scope>NUCLEOTIDE SEQUENCE [LARGE SCALE GENOMIC DNA]</scope>
    <source>
        <strain evidence="5 6">Y002</strain>
    </source>
</reference>
<comment type="similarity">
    <text evidence="1 4">Belongs to the glycerate kinase type-1 family.</text>
</comment>
<evidence type="ECO:0000256" key="1">
    <source>
        <dbReference type="ARBA" id="ARBA00006284"/>
    </source>
</evidence>
<comment type="caution">
    <text evidence="5">The sequence shown here is derived from an EMBL/GenBank/DDBJ whole genome shotgun (WGS) entry which is preliminary data.</text>
</comment>